<evidence type="ECO:0000313" key="6">
    <source>
        <dbReference type="EMBL" id="KAJ8492580.1"/>
    </source>
</evidence>
<feature type="compositionally biased region" description="Basic and acidic residues" evidence="4">
    <location>
        <begin position="90"/>
        <end position="108"/>
    </location>
</feature>
<dbReference type="GO" id="GO:0004372">
    <property type="term" value="F:glycine hydroxymethyltransferase activity"/>
    <property type="evidence" value="ECO:0007669"/>
    <property type="project" value="UniProtKB-EC"/>
</dbReference>
<evidence type="ECO:0000256" key="2">
    <source>
        <dbReference type="ARBA" id="ARBA00001933"/>
    </source>
</evidence>
<accession>A0AAV8RAA1</accession>
<evidence type="ECO:0000259" key="5">
    <source>
        <dbReference type="Pfam" id="PF00464"/>
    </source>
</evidence>
<sequence>MEGTWAHTFGEFHVGVGDASSSVRLKLFVWILQNGECLVEKGYELVSGGTENHLVLVNLKNKGIDGSRVEKVLYLPWFLEASTWELQPSHQEDLSSLKPKKDPSLRIS</sequence>
<dbReference type="SUPFAM" id="SSF53383">
    <property type="entry name" value="PLP-dependent transferases"/>
    <property type="match status" value="1"/>
</dbReference>
<reference evidence="6 7" key="1">
    <citation type="submission" date="2022-12" db="EMBL/GenBank/DDBJ databases">
        <title>Chromosome-scale assembly of the Ensete ventricosum genome.</title>
        <authorList>
            <person name="Dussert Y."/>
            <person name="Stocks J."/>
            <person name="Wendawek A."/>
            <person name="Woldeyes F."/>
            <person name="Nichols R.A."/>
            <person name="Borrell J.S."/>
        </authorList>
    </citation>
    <scope>NUCLEOTIDE SEQUENCE [LARGE SCALE GENOMIC DNA]</scope>
    <source>
        <strain evidence="7">cv. Maze</strain>
        <tissue evidence="6">Seeds</tissue>
    </source>
</reference>
<dbReference type="AlphaFoldDB" id="A0AAV8RAA1"/>
<comment type="catalytic activity">
    <reaction evidence="1">
        <text>(6R)-5,10-methylene-5,6,7,8-tetrahydrofolate + glycine + H2O = (6S)-5,6,7,8-tetrahydrofolate + L-serine</text>
        <dbReference type="Rhea" id="RHEA:15481"/>
        <dbReference type="ChEBI" id="CHEBI:15377"/>
        <dbReference type="ChEBI" id="CHEBI:15636"/>
        <dbReference type="ChEBI" id="CHEBI:33384"/>
        <dbReference type="ChEBI" id="CHEBI:57305"/>
        <dbReference type="ChEBI" id="CHEBI:57453"/>
        <dbReference type="EC" id="2.1.2.1"/>
    </reaction>
</comment>
<dbReference type="EMBL" id="JAQQAF010000004">
    <property type="protein sequence ID" value="KAJ8492580.1"/>
    <property type="molecule type" value="Genomic_DNA"/>
</dbReference>
<dbReference type="InterPro" id="IPR049943">
    <property type="entry name" value="Ser_HO-MeTrfase-like"/>
</dbReference>
<dbReference type="PANTHER" id="PTHR11680:SF28">
    <property type="entry name" value="SERINE HYDROXYMETHYLTRANSFERASE, MITOCHONDRIAL"/>
    <property type="match status" value="1"/>
</dbReference>
<comment type="cofactor">
    <cofactor evidence="2">
        <name>pyridoxal 5'-phosphate</name>
        <dbReference type="ChEBI" id="CHEBI:597326"/>
    </cofactor>
</comment>
<evidence type="ECO:0000256" key="3">
    <source>
        <dbReference type="ARBA" id="ARBA00022898"/>
    </source>
</evidence>
<dbReference type="GO" id="GO:0005739">
    <property type="term" value="C:mitochondrion"/>
    <property type="evidence" value="ECO:0007669"/>
    <property type="project" value="TreeGrafter"/>
</dbReference>
<dbReference type="InterPro" id="IPR039429">
    <property type="entry name" value="SHMT-like_dom"/>
</dbReference>
<dbReference type="GO" id="GO:0046653">
    <property type="term" value="P:tetrahydrofolate metabolic process"/>
    <property type="evidence" value="ECO:0007669"/>
    <property type="project" value="TreeGrafter"/>
</dbReference>
<evidence type="ECO:0000313" key="7">
    <source>
        <dbReference type="Proteomes" id="UP001222027"/>
    </source>
</evidence>
<organism evidence="6 7">
    <name type="scientific">Ensete ventricosum</name>
    <name type="common">Abyssinian banana</name>
    <name type="synonym">Musa ensete</name>
    <dbReference type="NCBI Taxonomy" id="4639"/>
    <lineage>
        <taxon>Eukaryota</taxon>
        <taxon>Viridiplantae</taxon>
        <taxon>Streptophyta</taxon>
        <taxon>Embryophyta</taxon>
        <taxon>Tracheophyta</taxon>
        <taxon>Spermatophyta</taxon>
        <taxon>Magnoliopsida</taxon>
        <taxon>Liliopsida</taxon>
        <taxon>Zingiberales</taxon>
        <taxon>Musaceae</taxon>
        <taxon>Ensete</taxon>
    </lineage>
</organism>
<name>A0AAV8RAA1_ENSVE</name>
<dbReference type="InterPro" id="IPR015422">
    <property type="entry name" value="PyrdxlP-dep_Trfase_small"/>
</dbReference>
<dbReference type="GO" id="GO:0019264">
    <property type="term" value="P:glycine biosynthetic process from serine"/>
    <property type="evidence" value="ECO:0007669"/>
    <property type="project" value="TreeGrafter"/>
</dbReference>
<keyword evidence="7" id="KW-1185">Reference proteome</keyword>
<gene>
    <name evidence="6" type="ORF">OPV22_014301</name>
</gene>
<feature type="domain" description="Serine hydroxymethyltransferase-like" evidence="5">
    <location>
        <begin position="36"/>
        <end position="73"/>
    </location>
</feature>
<evidence type="ECO:0000256" key="4">
    <source>
        <dbReference type="SAM" id="MobiDB-lite"/>
    </source>
</evidence>
<dbReference type="Proteomes" id="UP001222027">
    <property type="component" value="Unassembled WGS sequence"/>
</dbReference>
<proteinExistence type="predicted"/>
<dbReference type="GO" id="GO:0030170">
    <property type="term" value="F:pyridoxal phosphate binding"/>
    <property type="evidence" value="ECO:0007669"/>
    <property type="project" value="TreeGrafter"/>
</dbReference>
<protein>
    <recommendedName>
        <fullName evidence="5">Serine hydroxymethyltransferase-like domain-containing protein</fullName>
    </recommendedName>
</protein>
<dbReference type="Pfam" id="PF00464">
    <property type="entry name" value="SHMT"/>
    <property type="match status" value="1"/>
</dbReference>
<dbReference type="PANTHER" id="PTHR11680">
    <property type="entry name" value="SERINE HYDROXYMETHYLTRANSFERASE"/>
    <property type="match status" value="1"/>
</dbReference>
<evidence type="ECO:0000256" key="1">
    <source>
        <dbReference type="ARBA" id="ARBA00001528"/>
    </source>
</evidence>
<comment type="caution">
    <text evidence="6">The sequence shown here is derived from an EMBL/GenBank/DDBJ whole genome shotgun (WGS) entry which is preliminary data.</text>
</comment>
<keyword evidence="3" id="KW-0663">Pyridoxal phosphate</keyword>
<dbReference type="InterPro" id="IPR015424">
    <property type="entry name" value="PyrdxlP-dep_Trfase"/>
</dbReference>
<feature type="region of interest" description="Disordered" evidence="4">
    <location>
        <begin position="88"/>
        <end position="108"/>
    </location>
</feature>
<dbReference type="Gene3D" id="3.90.1150.10">
    <property type="entry name" value="Aspartate Aminotransferase, domain 1"/>
    <property type="match status" value="1"/>
</dbReference>